<dbReference type="Proteomes" id="UP000501443">
    <property type="component" value="Chromosome 2"/>
</dbReference>
<accession>A0AAE7E0J2</accession>
<keyword evidence="1" id="KW-0472">Membrane</keyword>
<evidence type="ECO:0000313" key="2">
    <source>
        <dbReference type="EMBL" id="QJY39685.1"/>
    </source>
</evidence>
<name>A0AAE7E0J2_9VIBR</name>
<sequence>MERLKTIDPAKMGKERHKREYDLRVLNCVSEDEYQSRMAIWNNLITPTAPIEEAKKFVDAAFSKLEKDLKASSSELVINYNEFVTLANEEINYIRVHVADNRSQYFWYATIALTICLTASLYF</sequence>
<dbReference type="AlphaFoldDB" id="A0AAE7E0J2"/>
<evidence type="ECO:0000256" key="1">
    <source>
        <dbReference type="SAM" id="Phobius"/>
    </source>
</evidence>
<dbReference type="EMBL" id="CP053543">
    <property type="protein sequence ID" value="QJY39685.1"/>
    <property type="molecule type" value="Genomic_DNA"/>
</dbReference>
<evidence type="ECO:0000313" key="3">
    <source>
        <dbReference type="Proteomes" id="UP000501443"/>
    </source>
</evidence>
<keyword evidence="1" id="KW-0812">Transmembrane</keyword>
<feature type="transmembrane region" description="Helical" evidence="1">
    <location>
        <begin position="105"/>
        <end position="122"/>
    </location>
</feature>
<protein>
    <submittedName>
        <fullName evidence="2">Thiamine-phosphate diphosphorylase</fullName>
    </submittedName>
</protein>
<reference evidence="2 3" key="1">
    <citation type="submission" date="2020-05" db="EMBL/GenBank/DDBJ databases">
        <title>First description outside Europe of the emergent pathogen for shellfish aquaculture Vibrio europaeus.</title>
        <authorList>
            <person name="Dubert J."/>
            <person name="Rojas R."/>
        </authorList>
    </citation>
    <scope>NUCLEOTIDE SEQUENCE [LARGE SCALE GENOMIC DNA]</scope>
    <source>
        <strain evidence="2 3">NPI-1</strain>
    </source>
</reference>
<organism evidence="2 3">
    <name type="scientific">Vibrio europaeus</name>
    <dbReference type="NCBI Taxonomy" id="300876"/>
    <lineage>
        <taxon>Bacteria</taxon>
        <taxon>Pseudomonadati</taxon>
        <taxon>Pseudomonadota</taxon>
        <taxon>Gammaproteobacteria</taxon>
        <taxon>Vibrionales</taxon>
        <taxon>Vibrionaceae</taxon>
        <taxon>Vibrio</taxon>
        <taxon>Vibrio oreintalis group</taxon>
    </lineage>
</organism>
<keyword evidence="1" id="KW-1133">Transmembrane helix</keyword>
<proteinExistence type="predicted"/>
<gene>
    <name evidence="2" type="ORF">HOO69_24550</name>
</gene>